<dbReference type="Proteomes" id="UP000492821">
    <property type="component" value="Unassembled WGS sequence"/>
</dbReference>
<protein>
    <submittedName>
        <fullName evidence="3">Uncharacterized protein</fullName>
    </submittedName>
</protein>
<evidence type="ECO:0000313" key="2">
    <source>
        <dbReference type="Proteomes" id="UP000492821"/>
    </source>
</evidence>
<accession>A0A7E4V279</accession>
<feature type="region of interest" description="Disordered" evidence="1">
    <location>
        <begin position="68"/>
        <end position="88"/>
    </location>
</feature>
<evidence type="ECO:0000313" key="3">
    <source>
        <dbReference type="WBParaSite" id="Pan_g15567.t1"/>
    </source>
</evidence>
<evidence type="ECO:0000256" key="1">
    <source>
        <dbReference type="SAM" id="MobiDB-lite"/>
    </source>
</evidence>
<proteinExistence type="predicted"/>
<keyword evidence="2" id="KW-1185">Reference proteome</keyword>
<dbReference type="WBParaSite" id="Pan_g15567.t1">
    <property type="protein sequence ID" value="Pan_g15567.t1"/>
    <property type="gene ID" value="Pan_g15567"/>
</dbReference>
<name>A0A7E4V279_PANRE</name>
<dbReference type="AlphaFoldDB" id="A0A7E4V279"/>
<organism evidence="2 3">
    <name type="scientific">Panagrellus redivivus</name>
    <name type="common">Microworm</name>
    <dbReference type="NCBI Taxonomy" id="6233"/>
    <lineage>
        <taxon>Eukaryota</taxon>
        <taxon>Metazoa</taxon>
        <taxon>Ecdysozoa</taxon>
        <taxon>Nematoda</taxon>
        <taxon>Chromadorea</taxon>
        <taxon>Rhabditida</taxon>
        <taxon>Tylenchina</taxon>
        <taxon>Panagrolaimomorpha</taxon>
        <taxon>Panagrolaimoidea</taxon>
        <taxon>Panagrolaimidae</taxon>
        <taxon>Panagrellus</taxon>
    </lineage>
</organism>
<reference evidence="2" key="1">
    <citation type="journal article" date="2013" name="Genetics">
        <title>The draft genome and transcriptome of Panagrellus redivivus are shaped by the harsh demands of a free-living lifestyle.</title>
        <authorList>
            <person name="Srinivasan J."/>
            <person name="Dillman A.R."/>
            <person name="Macchietto M.G."/>
            <person name="Heikkinen L."/>
            <person name="Lakso M."/>
            <person name="Fracchia K.M."/>
            <person name="Antoshechkin I."/>
            <person name="Mortazavi A."/>
            <person name="Wong G."/>
            <person name="Sternberg P.W."/>
        </authorList>
    </citation>
    <scope>NUCLEOTIDE SEQUENCE [LARGE SCALE GENOMIC DNA]</scope>
    <source>
        <strain evidence="2">MT8872</strain>
    </source>
</reference>
<reference evidence="3" key="2">
    <citation type="submission" date="2020-10" db="UniProtKB">
        <authorList>
            <consortium name="WormBaseParasite"/>
        </authorList>
    </citation>
    <scope>IDENTIFICATION</scope>
</reference>
<sequence>MQRYYDKGGVSPHDNPVVGKNDILITAVRLLLHPSWARVLAGSRAHGTLLPPSPSPIRVEFKSAAPSPVVATSEVEDHGGMTEVGDSGDLHTPTLIVYQTLVT</sequence>